<dbReference type="AlphaFoldDB" id="C8PGH5"/>
<sequence>MRNKQPYIEDRIENLRIRVLRQEIETLVLFEIDGVRFRMCCRAFSFKQGDLVRVKYCKQGYLGSLVAL</sequence>
<accession>C8PGH5</accession>
<evidence type="ECO:0000313" key="1">
    <source>
        <dbReference type="EMBL" id="EEV18213.1"/>
    </source>
</evidence>
<reference evidence="1 2" key="1">
    <citation type="submission" date="2009-07" db="EMBL/GenBank/DDBJ databases">
        <authorList>
            <person name="Madupu R."/>
            <person name="Sebastian Y."/>
            <person name="Durkin A.S."/>
            <person name="Torralba M."/>
            <person name="Methe B."/>
            <person name="Sutton G.G."/>
            <person name="Strausberg R.L."/>
            <person name="Nelson K.E."/>
        </authorList>
    </citation>
    <scope>NUCLEOTIDE SEQUENCE [LARGE SCALE GENOMIC DNA]</scope>
    <source>
        <strain evidence="1 2">RM3268</strain>
    </source>
</reference>
<organism evidence="1 2">
    <name type="scientific">Campylobacter gracilis RM3268</name>
    <dbReference type="NCBI Taxonomy" id="553220"/>
    <lineage>
        <taxon>Bacteria</taxon>
        <taxon>Pseudomonadati</taxon>
        <taxon>Campylobacterota</taxon>
        <taxon>Epsilonproteobacteria</taxon>
        <taxon>Campylobacterales</taxon>
        <taxon>Campylobacteraceae</taxon>
        <taxon>Campylobacter</taxon>
    </lineage>
</organism>
<proteinExistence type="predicted"/>
<dbReference type="RefSeq" id="WP_005870556.1">
    <property type="nucleotide sequence ID" value="NZ_ACYG01000019.1"/>
</dbReference>
<keyword evidence="2" id="KW-1185">Reference proteome</keyword>
<comment type="caution">
    <text evidence="1">The sequence shown here is derived from an EMBL/GenBank/DDBJ whole genome shotgun (WGS) entry which is preliminary data.</text>
</comment>
<name>C8PGH5_9BACT</name>
<dbReference type="Proteomes" id="UP000005709">
    <property type="component" value="Unassembled WGS sequence"/>
</dbReference>
<evidence type="ECO:0000313" key="2">
    <source>
        <dbReference type="Proteomes" id="UP000005709"/>
    </source>
</evidence>
<gene>
    <name evidence="1" type="ORF">CAMGR0001_0970</name>
</gene>
<protein>
    <submittedName>
        <fullName evidence="1">Uncharacterized protein</fullName>
    </submittedName>
</protein>
<dbReference type="EMBL" id="ACYG01000019">
    <property type="protein sequence ID" value="EEV18213.1"/>
    <property type="molecule type" value="Genomic_DNA"/>
</dbReference>